<feature type="transmembrane region" description="Helical" evidence="1">
    <location>
        <begin position="34"/>
        <end position="54"/>
    </location>
</feature>
<dbReference type="InterPro" id="IPR052712">
    <property type="entry name" value="Acid_resist_chaperone_HdeD"/>
</dbReference>
<dbReference type="Pfam" id="PF03729">
    <property type="entry name" value="DUF308"/>
    <property type="match status" value="1"/>
</dbReference>
<proteinExistence type="predicted"/>
<feature type="transmembrane region" description="Helical" evidence="1">
    <location>
        <begin position="123"/>
        <end position="140"/>
    </location>
</feature>
<sequence length="175" mass="18980">MKQVLRSNTFSETLKGIIALLISLLIFIDPAGALMTIATYFGILALIVGIIMIISATKGNSVNRNFILIQGIFFSLIGLLIMVYPGATASFMVVLAGLFITFLGAIQLAGYLQMKEILPAPQLSLIHAILSLAIGLLLLFNPFKGAVLATLIMGGYALWFGITRLYLAWQIYNHS</sequence>
<dbReference type="PANTHER" id="PTHR34989">
    <property type="entry name" value="PROTEIN HDED"/>
    <property type="match status" value="1"/>
</dbReference>
<feature type="transmembrane region" description="Helical" evidence="1">
    <location>
        <begin position="146"/>
        <end position="167"/>
    </location>
</feature>
<dbReference type="RefSeq" id="WP_010527751.1">
    <property type="nucleotide sequence ID" value="NZ_AFSL01000062.1"/>
</dbReference>
<dbReference type="Proteomes" id="UP000181976">
    <property type="component" value="Unassembled WGS sequence"/>
</dbReference>
<name>A0A1I2FBV5_9BACT</name>
<evidence type="ECO:0000256" key="1">
    <source>
        <dbReference type="SAM" id="Phobius"/>
    </source>
</evidence>
<accession>A0A1I2FBV5</accession>
<keyword evidence="1" id="KW-0812">Transmembrane</keyword>
<dbReference type="PANTHER" id="PTHR34989:SF1">
    <property type="entry name" value="PROTEIN HDED"/>
    <property type="match status" value="1"/>
</dbReference>
<dbReference type="OrthoDB" id="7059775at2"/>
<dbReference type="eggNOG" id="COG3247">
    <property type="taxonomic scope" value="Bacteria"/>
</dbReference>
<feature type="transmembrane region" description="Helical" evidence="1">
    <location>
        <begin position="90"/>
        <end position="111"/>
    </location>
</feature>
<keyword evidence="1" id="KW-1133">Transmembrane helix</keyword>
<reference evidence="2 3" key="1">
    <citation type="submission" date="2016-10" db="EMBL/GenBank/DDBJ databases">
        <authorList>
            <person name="de Groot N.N."/>
        </authorList>
    </citation>
    <scope>NUCLEOTIDE SEQUENCE [LARGE SCALE GENOMIC DNA]</scope>
    <source>
        <strain evidence="2 3">DSM 19012</strain>
    </source>
</reference>
<gene>
    <name evidence="2" type="ORF">SAMN05444380_12735</name>
</gene>
<feature type="transmembrane region" description="Helical" evidence="1">
    <location>
        <begin position="66"/>
        <end position="84"/>
    </location>
</feature>
<protein>
    <submittedName>
        <fullName evidence="2">Uncharacterized membrane protein HdeD, DUF308 family</fullName>
    </submittedName>
</protein>
<dbReference type="InParanoid" id="A0A1I2FBV5"/>
<keyword evidence="1" id="KW-0472">Membrane</keyword>
<dbReference type="GO" id="GO:0005886">
    <property type="term" value="C:plasma membrane"/>
    <property type="evidence" value="ECO:0007669"/>
    <property type="project" value="TreeGrafter"/>
</dbReference>
<keyword evidence="3" id="KW-1185">Reference proteome</keyword>
<dbReference type="AlphaFoldDB" id="A0A1I2FBV5"/>
<feature type="transmembrane region" description="Helical" evidence="1">
    <location>
        <begin position="12"/>
        <end position="28"/>
    </location>
</feature>
<evidence type="ECO:0000313" key="2">
    <source>
        <dbReference type="EMBL" id="SFF02247.1"/>
    </source>
</evidence>
<organism evidence="2 3">
    <name type="scientific">Thermophagus xiamenensis</name>
    <dbReference type="NCBI Taxonomy" id="385682"/>
    <lineage>
        <taxon>Bacteria</taxon>
        <taxon>Pseudomonadati</taxon>
        <taxon>Bacteroidota</taxon>
        <taxon>Bacteroidia</taxon>
        <taxon>Marinilabiliales</taxon>
        <taxon>Marinilabiliaceae</taxon>
        <taxon>Thermophagus</taxon>
    </lineage>
</organism>
<evidence type="ECO:0000313" key="3">
    <source>
        <dbReference type="Proteomes" id="UP000181976"/>
    </source>
</evidence>
<dbReference type="EMBL" id="FONA01000027">
    <property type="protein sequence ID" value="SFF02247.1"/>
    <property type="molecule type" value="Genomic_DNA"/>
</dbReference>
<dbReference type="InterPro" id="IPR005325">
    <property type="entry name" value="DUF308_memb"/>
</dbReference>